<comment type="caution">
    <text evidence="2">The sequence shown here is derived from an EMBL/GenBank/DDBJ whole genome shotgun (WGS) entry which is preliminary data.</text>
</comment>
<evidence type="ECO:0000256" key="1">
    <source>
        <dbReference type="SAM" id="MobiDB-lite"/>
    </source>
</evidence>
<dbReference type="AlphaFoldDB" id="A0A544YVF5"/>
<protein>
    <submittedName>
        <fullName evidence="2">Uncharacterized protein</fullName>
    </submittedName>
</protein>
<organism evidence="2 3">
    <name type="scientific">Microbispora hainanensis</name>
    <dbReference type="NCBI Taxonomy" id="568844"/>
    <lineage>
        <taxon>Bacteria</taxon>
        <taxon>Bacillati</taxon>
        <taxon>Actinomycetota</taxon>
        <taxon>Actinomycetes</taxon>
        <taxon>Streptosporangiales</taxon>
        <taxon>Streptosporangiaceae</taxon>
        <taxon>Microbispora</taxon>
    </lineage>
</organism>
<gene>
    <name evidence="2" type="ORF">FLX08_14790</name>
</gene>
<evidence type="ECO:0000313" key="3">
    <source>
        <dbReference type="Proteomes" id="UP000316541"/>
    </source>
</evidence>
<reference evidence="2 3" key="1">
    <citation type="submission" date="2019-07" db="EMBL/GenBank/DDBJ databases">
        <title>Microbispora hainanensis DSM 45428.</title>
        <authorList>
            <person name="Thawai C."/>
        </authorList>
    </citation>
    <scope>NUCLEOTIDE SEQUENCE [LARGE SCALE GENOMIC DNA]</scope>
    <source>
        <strain evidence="2 3">DSM 45428</strain>
    </source>
</reference>
<proteinExistence type="predicted"/>
<feature type="region of interest" description="Disordered" evidence="1">
    <location>
        <begin position="1"/>
        <end position="31"/>
    </location>
</feature>
<name>A0A544YVF5_9ACTN</name>
<sequence length="142" mass="15113">MRRRTCAAVGGDAADDQPSAAGGTDGLGEGRIEEGVEGRRALDHRPVADDLQQLRIERARGLGRLTVGHHQAAAVCGGGPGEKRVRDPEARRAAILAAARSVFAERGDGSRAALMRPAAPSTCRETREDMIRPLLRTLREKG</sequence>
<accession>A0A544YVF5</accession>
<dbReference type="Proteomes" id="UP000316541">
    <property type="component" value="Unassembled WGS sequence"/>
</dbReference>
<dbReference type="EMBL" id="VIRM01000015">
    <property type="protein sequence ID" value="TQS20743.1"/>
    <property type="molecule type" value="Genomic_DNA"/>
</dbReference>
<evidence type="ECO:0000313" key="2">
    <source>
        <dbReference type="EMBL" id="TQS20743.1"/>
    </source>
</evidence>